<keyword evidence="8" id="KW-0206">Cytoskeleton</keyword>
<keyword evidence="4" id="KW-0963">Cytoplasm</keyword>
<dbReference type="SMART" id="SM00450">
    <property type="entry name" value="RHOD"/>
    <property type="match status" value="1"/>
</dbReference>
<keyword evidence="9" id="KW-0966">Cell projection</keyword>
<comment type="similarity">
    <text evidence="10">Belongs to the CEP41 family.</text>
</comment>
<dbReference type="AlphaFoldDB" id="A0A8S1H8T1"/>
<comment type="caution">
    <text evidence="13">The sequence shown here is derived from an EMBL/GenBank/DDBJ whole genome shotgun (WGS) entry which is preliminary data.</text>
</comment>
<evidence type="ECO:0000256" key="10">
    <source>
        <dbReference type="ARBA" id="ARBA00038465"/>
    </source>
</evidence>
<evidence type="ECO:0000259" key="12">
    <source>
        <dbReference type="PROSITE" id="PS50206"/>
    </source>
</evidence>
<feature type="region of interest" description="Disordered" evidence="11">
    <location>
        <begin position="152"/>
        <end position="194"/>
    </location>
</feature>
<keyword evidence="6" id="KW-0653">Protein transport</keyword>
<keyword evidence="7" id="KW-0969">Cilium</keyword>
<keyword evidence="5" id="KW-0970">Cilium biogenesis/degradation</keyword>
<evidence type="ECO:0000313" key="14">
    <source>
        <dbReference type="Proteomes" id="UP000835052"/>
    </source>
</evidence>
<sequence length="194" mass="22591">MLLHDERLPPIDCDTLVGWILQQAAEEPVSVGNFYIIDVNDHSEYEKCHVVGAYFYDRLLLSRLVFETPVLKQASTTRTTLVIYGRESERVSNVLFQRGWRTIYLTGNIDLFKEKYPALVDKNFDIDQLREQHDRKRNNVYGGRLWRSASASRVSTAERKNSREKSARPKPKRVLSASVSTKQLDRPPWKPWHS</sequence>
<organism evidence="13 14">
    <name type="scientific">Caenorhabditis auriculariae</name>
    <dbReference type="NCBI Taxonomy" id="2777116"/>
    <lineage>
        <taxon>Eukaryota</taxon>
        <taxon>Metazoa</taxon>
        <taxon>Ecdysozoa</taxon>
        <taxon>Nematoda</taxon>
        <taxon>Chromadorea</taxon>
        <taxon>Rhabditida</taxon>
        <taxon>Rhabditina</taxon>
        <taxon>Rhabditomorpha</taxon>
        <taxon>Rhabditoidea</taxon>
        <taxon>Rhabditidae</taxon>
        <taxon>Peloderinae</taxon>
        <taxon>Caenorhabditis</taxon>
    </lineage>
</organism>
<protein>
    <recommendedName>
        <fullName evidence="12">Rhodanese domain-containing protein</fullName>
    </recommendedName>
</protein>
<dbReference type="PANTHER" id="PTHR44390:SF1">
    <property type="entry name" value="CENTROSOMAL PROTEIN OF 41 KDA"/>
    <property type="match status" value="1"/>
</dbReference>
<dbReference type="EMBL" id="CAJGYM010000030">
    <property type="protein sequence ID" value="CAD6192876.1"/>
    <property type="molecule type" value="Genomic_DNA"/>
</dbReference>
<keyword evidence="3" id="KW-0813">Transport</keyword>
<evidence type="ECO:0000256" key="8">
    <source>
        <dbReference type="ARBA" id="ARBA00023212"/>
    </source>
</evidence>
<reference evidence="13" key="1">
    <citation type="submission" date="2020-10" db="EMBL/GenBank/DDBJ databases">
        <authorList>
            <person name="Kikuchi T."/>
        </authorList>
    </citation>
    <scope>NUCLEOTIDE SEQUENCE</scope>
    <source>
        <strain evidence="13">NKZ352</strain>
    </source>
</reference>
<dbReference type="GO" id="GO:0036064">
    <property type="term" value="C:ciliary basal body"/>
    <property type="evidence" value="ECO:0007669"/>
    <property type="project" value="TreeGrafter"/>
</dbReference>
<evidence type="ECO:0000256" key="11">
    <source>
        <dbReference type="SAM" id="MobiDB-lite"/>
    </source>
</evidence>
<evidence type="ECO:0000256" key="7">
    <source>
        <dbReference type="ARBA" id="ARBA00023069"/>
    </source>
</evidence>
<evidence type="ECO:0000256" key="4">
    <source>
        <dbReference type="ARBA" id="ARBA00022490"/>
    </source>
</evidence>
<dbReference type="Proteomes" id="UP000835052">
    <property type="component" value="Unassembled WGS sequence"/>
</dbReference>
<evidence type="ECO:0000256" key="5">
    <source>
        <dbReference type="ARBA" id="ARBA00022794"/>
    </source>
</evidence>
<dbReference type="GO" id="GO:0060271">
    <property type="term" value="P:cilium assembly"/>
    <property type="evidence" value="ECO:0007669"/>
    <property type="project" value="TreeGrafter"/>
</dbReference>
<gene>
    <name evidence="13" type="ORF">CAUJ_LOCUS8795</name>
</gene>
<evidence type="ECO:0000313" key="13">
    <source>
        <dbReference type="EMBL" id="CAD6192876.1"/>
    </source>
</evidence>
<comment type="subcellular location">
    <subcellularLocation>
        <location evidence="1">Cytoplasm</location>
        <location evidence="1">Cytoskeleton</location>
        <location evidence="1">Cilium basal body</location>
    </subcellularLocation>
    <subcellularLocation>
        <location evidence="2">Cytoplasm</location>
        <location evidence="2">Cytoskeleton</location>
        <location evidence="2">Microtubule organizing center</location>
        <location evidence="2">Centrosome</location>
    </subcellularLocation>
</comment>
<keyword evidence="14" id="KW-1185">Reference proteome</keyword>
<feature type="domain" description="Rhodanese" evidence="12">
    <location>
        <begin position="30"/>
        <end position="121"/>
    </location>
</feature>
<dbReference type="InterPro" id="IPR051889">
    <property type="entry name" value="CEP41"/>
</dbReference>
<proteinExistence type="inferred from homology"/>
<dbReference type="OrthoDB" id="70250at2759"/>
<evidence type="ECO:0000256" key="3">
    <source>
        <dbReference type="ARBA" id="ARBA00022448"/>
    </source>
</evidence>
<dbReference type="PROSITE" id="PS50206">
    <property type="entry name" value="RHODANESE_3"/>
    <property type="match status" value="1"/>
</dbReference>
<dbReference type="PANTHER" id="PTHR44390">
    <property type="entry name" value="CENTROSOMAL PROTEIN OF 41 KDA"/>
    <property type="match status" value="1"/>
</dbReference>
<name>A0A8S1H8T1_9PELO</name>
<dbReference type="InterPro" id="IPR001763">
    <property type="entry name" value="Rhodanese-like_dom"/>
</dbReference>
<accession>A0A8S1H8T1</accession>
<dbReference type="Gene3D" id="3.40.250.10">
    <property type="entry name" value="Rhodanese-like domain"/>
    <property type="match status" value="1"/>
</dbReference>
<evidence type="ECO:0000256" key="6">
    <source>
        <dbReference type="ARBA" id="ARBA00022927"/>
    </source>
</evidence>
<dbReference type="GO" id="GO:0015031">
    <property type="term" value="P:protein transport"/>
    <property type="evidence" value="ECO:0007669"/>
    <property type="project" value="UniProtKB-KW"/>
</dbReference>
<dbReference type="InterPro" id="IPR036873">
    <property type="entry name" value="Rhodanese-like_dom_sf"/>
</dbReference>
<dbReference type="GO" id="GO:0005813">
    <property type="term" value="C:centrosome"/>
    <property type="evidence" value="ECO:0007669"/>
    <property type="project" value="UniProtKB-SubCell"/>
</dbReference>
<evidence type="ECO:0000256" key="1">
    <source>
        <dbReference type="ARBA" id="ARBA00004120"/>
    </source>
</evidence>
<dbReference type="SUPFAM" id="SSF52821">
    <property type="entry name" value="Rhodanese/Cell cycle control phosphatase"/>
    <property type="match status" value="1"/>
</dbReference>
<feature type="compositionally biased region" description="Basic and acidic residues" evidence="11">
    <location>
        <begin position="156"/>
        <end position="167"/>
    </location>
</feature>
<evidence type="ECO:0000256" key="2">
    <source>
        <dbReference type="ARBA" id="ARBA00004300"/>
    </source>
</evidence>
<evidence type="ECO:0000256" key="9">
    <source>
        <dbReference type="ARBA" id="ARBA00023273"/>
    </source>
</evidence>